<accession>A0A9D4VKE6</accession>
<dbReference type="PROSITE" id="PS50089">
    <property type="entry name" value="ZF_RING_2"/>
    <property type="match status" value="1"/>
</dbReference>
<evidence type="ECO:0000313" key="5">
    <source>
        <dbReference type="Proteomes" id="UP001058974"/>
    </source>
</evidence>
<feature type="compositionally biased region" description="Basic and acidic residues" evidence="2">
    <location>
        <begin position="554"/>
        <end position="566"/>
    </location>
</feature>
<dbReference type="EMBL" id="JAMSHJ010000007">
    <property type="protein sequence ID" value="KAI5385513.1"/>
    <property type="molecule type" value="Genomic_DNA"/>
</dbReference>
<dbReference type="Gramene" id="Psat07G0220200-T1">
    <property type="protein sequence ID" value="KAI5385513.1"/>
    <property type="gene ID" value="KIW84_072202"/>
</dbReference>
<evidence type="ECO:0000256" key="1">
    <source>
        <dbReference type="PROSITE-ProRule" id="PRU00175"/>
    </source>
</evidence>
<sequence>MASSKVEIASFDSTKNPTWVSRVAKNNNLGNLNLNKRFHNVFVEKDDSSLPALVSPRHSKIIDRWAARQAQEVVRNLEKNNEDVADKVFDHFPSRSSSFNSRRGREVSVSPPLSDGSESYESEKTFNLGASSLVQIWEKRLSQSNCTKQNVALIGRTSSDSSSNGISAFSVEDHSRVSEEEESSDEPFQNCSSKVHCNLDAGESDKTKVADIIKKLSITNQMQSDENDTELSNSATGSPSVSTPKQLSERRCFGKITNYPRIRGRQAFNDLIMQFESDRHGELNNLAEQGAVSKFTQRGRIQSLLRLRLLQRGVAAFDPPRLKSTTPEGNKQQHGSVIMQLRERFNTRDEQRTSSLIELSKPRLISKNSVSQTSAYIKEEAQLCSGFETQNDAPKEIVEASISKTDSNTNIETTDKVETREQQSYDTIENSCSEILEENDCSDYNYDETRESYDWAGSISRPRSYWEEIRQEWYREMLDFGSHDDERRKLLERRTVSTVLSSDFRGKMDKLMNSHRGTQTHLVNNQIYEEEREGSMQELTAFFHDRFHVRGNLEENGRDMTEKEVPVEEESVNSGSDHELGDSQSSSSVNSPSSASWSYGDTDGGDDSDRVVFVSSPLPSQSQSFYQDNRQYCPSTNHQSIDMEFIYDMRGQMEQLFREMSELRKTLKYCTDMNMQLQQSQKQEVHKVREKKFTNKTSKKGKCCICNENKVNAVLYRCGHMCACFKCASELQWKSGKCPICQVEIIDVVQHNVGTHAIIDDSEVDVEDDVQCTGFKSADVVEEVIIDPNGINEDYVASEGNFEDGEFKFSEEYEESEMEWTKVLPQKTLGEVSSWQNKKDQIEMVHDESEDSNHLYTPLGSDGEDERMKYPTYKSGQGMKFQLRMMFTNKEMIRDDVKDYGMENQKNVFIKKNDSERIMVKCTHDCKFYMRFSKRVDNQFCQVVTLIEDHTCHGTADNRSAKTK</sequence>
<feature type="region of interest" description="Disordered" evidence="2">
    <location>
        <begin position="554"/>
        <end position="614"/>
    </location>
</feature>
<dbReference type="InterPro" id="IPR004332">
    <property type="entry name" value="Transposase_MuDR"/>
</dbReference>
<feature type="region of interest" description="Disordered" evidence="2">
    <location>
        <begin position="221"/>
        <end position="247"/>
    </location>
</feature>
<feature type="region of interest" description="Disordered" evidence="2">
    <location>
        <begin position="95"/>
        <end position="121"/>
    </location>
</feature>
<dbReference type="InterPro" id="IPR001841">
    <property type="entry name" value="Znf_RING"/>
</dbReference>
<keyword evidence="1" id="KW-0479">Metal-binding</keyword>
<dbReference type="SUPFAM" id="SSF57850">
    <property type="entry name" value="RING/U-box"/>
    <property type="match status" value="1"/>
</dbReference>
<keyword evidence="1" id="KW-0862">Zinc</keyword>
<dbReference type="Pfam" id="PF13920">
    <property type="entry name" value="zf-C3HC4_3"/>
    <property type="match status" value="1"/>
</dbReference>
<dbReference type="Proteomes" id="UP001058974">
    <property type="component" value="Chromosome 7"/>
</dbReference>
<feature type="domain" description="RING-type" evidence="3">
    <location>
        <begin position="703"/>
        <end position="742"/>
    </location>
</feature>
<dbReference type="PANTHER" id="PTHR47820">
    <property type="entry name" value="BNAC05G24000D PROTEIN"/>
    <property type="match status" value="1"/>
</dbReference>
<feature type="compositionally biased region" description="Polar residues" evidence="2">
    <location>
        <begin position="156"/>
        <end position="167"/>
    </location>
</feature>
<keyword evidence="1" id="KW-0863">Zinc-finger</keyword>
<dbReference type="AlphaFoldDB" id="A0A9D4VKE6"/>
<evidence type="ECO:0000256" key="2">
    <source>
        <dbReference type="SAM" id="MobiDB-lite"/>
    </source>
</evidence>
<gene>
    <name evidence="4" type="ORF">KIW84_072202</name>
</gene>
<feature type="compositionally biased region" description="Polar residues" evidence="2">
    <location>
        <begin position="221"/>
        <end position="246"/>
    </location>
</feature>
<dbReference type="InterPro" id="IPR013083">
    <property type="entry name" value="Znf_RING/FYVE/PHD"/>
</dbReference>
<comment type="caution">
    <text evidence="4">The sequence shown here is derived from an EMBL/GenBank/DDBJ whole genome shotgun (WGS) entry which is preliminary data.</text>
</comment>
<protein>
    <recommendedName>
        <fullName evidence="3">RING-type domain-containing protein</fullName>
    </recommendedName>
</protein>
<reference evidence="4 5" key="1">
    <citation type="journal article" date="2022" name="Nat. Genet.">
        <title>Improved pea reference genome and pan-genome highlight genomic features and evolutionary characteristics.</title>
        <authorList>
            <person name="Yang T."/>
            <person name="Liu R."/>
            <person name="Luo Y."/>
            <person name="Hu S."/>
            <person name="Wang D."/>
            <person name="Wang C."/>
            <person name="Pandey M.K."/>
            <person name="Ge S."/>
            <person name="Xu Q."/>
            <person name="Li N."/>
            <person name="Li G."/>
            <person name="Huang Y."/>
            <person name="Saxena R.K."/>
            <person name="Ji Y."/>
            <person name="Li M."/>
            <person name="Yan X."/>
            <person name="He Y."/>
            <person name="Liu Y."/>
            <person name="Wang X."/>
            <person name="Xiang C."/>
            <person name="Varshney R.K."/>
            <person name="Ding H."/>
            <person name="Gao S."/>
            <person name="Zong X."/>
        </authorList>
    </citation>
    <scope>NUCLEOTIDE SEQUENCE [LARGE SCALE GENOMIC DNA]</scope>
    <source>
        <strain evidence="4 5">cv. Zhongwan 6</strain>
    </source>
</reference>
<dbReference type="SMART" id="SM00184">
    <property type="entry name" value="RING"/>
    <property type="match status" value="1"/>
</dbReference>
<evidence type="ECO:0000313" key="4">
    <source>
        <dbReference type="EMBL" id="KAI5385513.1"/>
    </source>
</evidence>
<proteinExistence type="predicted"/>
<dbReference type="GO" id="GO:0008270">
    <property type="term" value="F:zinc ion binding"/>
    <property type="evidence" value="ECO:0007669"/>
    <property type="project" value="UniProtKB-KW"/>
</dbReference>
<feature type="compositionally biased region" description="Low complexity" evidence="2">
    <location>
        <begin position="583"/>
        <end position="601"/>
    </location>
</feature>
<dbReference type="Gene3D" id="3.30.40.10">
    <property type="entry name" value="Zinc/RING finger domain, C3HC4 (zinc finger)"/>
    <property type="match status" value="1"/>
</dbReference>
<dbReference type="Pfam" id="PF03108">
    <property type="entry name" value="DBD_Tnp_Mut"/>
    <property type="match status" value="1"/>
</dbReference>
<name>A0A9D4VKE6_PEA</name>
<evidence type="ECO:0000259" key="3">
    <source>
        <dbReference type="PROSITE" id="PS50089"/>
    </source>
</evidence>
<keyword evidence="5" id="KW-1185">Reference proteome</keyword>
<dbReference type="CDD" id="cd16647">
    <property type="entry name" value="mRING-HC-C3HC5_NEU1"/>
    <property type="match status" value="1"/>
</dbReference>
<feature type="region of interest" description="Disordered" evidence="2">
    <location>
        <begin position="156"/>
        <end position="191"/>
    </location>
</feature>
<dbReference type="PANTHER" id="PTHR47820:SF3">
    <property type="entry name" value="OS07G0499800 PROTEIN"/>
    <property type="match status" value="1"/>
</dbReference>
<organism evidence="4 5">
    <name type="scientific">Pisum sativum</name>
    <name type="common">Garden pea</name>
    <name type="synonym">Lathyrus oleraceus</name>
    <dbReference type="NCBI Taxonomy" id="3888"/>
    <lineage>
        <taxon>Eukaryota</taxon>
        <taxon>Viridiplantae</taxon>
        <taxon>Streptophyta</taxon>
        <taxon>Embryophyta</taxon>
        <taxon>Tracheophyta</taxon>
        <taxon>Spermatophyta</taxon>
        <taxon>Magnoliopsida</taxon>
        <taxon>eudicotyledons</taxon>
        <taxon>Gunneridae</taxon>
        <taxon>Pentapetalae</taxon>
        <taxon>rosids</taxon>
        <taxon>fabids</taxon>
        <taxon>Fabales</taxon>
        <taxon>Fabaceae</taxon>
        <taxon>Papilionoideae</taxon>
        <taxon>50 kb inversion clade</taxon>
        <taxon>NPAAA clade</taxon>
        <taxon>Hologalegina</taxon>
        <taxon>IRL clade</taxon>
        <taxon>Fabeae</taxon>
        <taxon>Lathyrus</taxon>
    </lineage>
</organism>